<evidence type="ECO:0000313" key="15">
    <source>
        <dbReference type="Proteomes" id="UP000029922"/>
    </source>
</evidence>
<dbReference type="NCBIfam" id="TIGR00125">
    <property type="entry name" value="cyt_tran_rel"/>
    <property type="match status" value="1"/>
</dbReference>
<comment type="catalytic activity">
    <reaction evidence="10 11">
        <text>nicotinate beta-D-ribonucleotide + ATP + H(+) = deamido-NAD(+) + diphosphate</text>
        <dbReference type="Rhea" id="RHEA:22860"/>
        <dbReference type="ChEBI" id="CHEBI:15378"/>
        <dbReference type="ChEBI" id="CHEBI:30616"/>
        <dbReference type="ChEBI" id="CHEBI:33019"/>
        <dbReference type="ChEBI" id="CHEBI:57502"/>
        <dbReference type="ChEBI" id="CHEBI:58437"/>
        <dbReference type="EC" id="2.7.7.18"/>
    </reaction>
</comment>
<evidence type="ECO:0000256" key="11">
    <source>
        <dbReference type="HAMAP-Rule" id="MF_00244"/>
    </source>
</evidence>
<evidence type="ECO:0000256" key="1">
    <source>
        <dbReference type="ARBA" id="ARBA00002324"/>
    </source>
</evidence>
<dbReference type="UniPathway" id="UPA00253">
    <property type="reaction ID" value="UER00332"/>
</dbReference>
<dbReference type="EC" id="2.7.7.18" evidence="11"/>
<reference evidence="14 15" key="1">
    <citation type="journal article" date="2014" name="Genome Announc.">
        <title>Draft genome sequences of eight enterohepatic helicobacter species isolated from both laboratory and wild rodents.</title>
        <authorList>
            <person name="Sheh A."/>
            <person name="Shen Z."/>
            <person name="Fox J.G."/>
        </authorList>
    </citation>
    <scope>NUCLEOTIDE SEQUENCE [LARGE SCALE GENOMIC DNA]</scope>
    <source>
        <strain evidence="14 15">ST1</strain>
    </source>
</reference>
<reference evidence="13 16" key="2">
    <citation type="submission" date="2018-06" db="EMBL/GenBank/DDBJ databases">
        <authorList>
            <consortium name="Pathogen Informatics"/>
            <person name="Doyle S."/>
        </authorList>
    </citation>
    <scope>NUCLEOTIDE SEQUENCE [LARGE SCALE GENOMIC DNA]</scope>
    <source>
        <strain evidence="13 16">NCTC12714</strain>
    </source>
</reference>
<comment type="pathway">
    <text evidence="2 11">Cofactor biosynthesis; NAD(+) biosynthesis; deamido-NAD(+) from nicotinate D-ribonucleotide: step 1/1.</text>
</comment>
<dbReference type="GO" id="GO:0009435">
    <property type="term" value="P:NAD+ biosynthetic process"/>
    <property type="evidence" value="ECO:0007669"/>
    <property type="project" value="UniProtKB-UniRule"/>
</dbReference>
<dbReference type="SUPFAM" id="SSF52374">
    <property type="entry name" value="Nucleotidylyl transferase"/>
    <property type="match status" value="1"/>
</dbReference>
<proteinExistence type="inferred from homology"/>
<keyword evidence="8 11" id="KW-0067">ATP-binding</keyword>
<dbReference type="Proteomes" id="UP000029922">
    <property type="component" value="Unassembled WGS sequence"/>
</dbReference>
<dbReference type="PANTHER" id="PTHR39321">
    <property type="entry name" value="NICOTINATE-NUCLEOTIDE ADENYLYLTRANSFERASE-RELATED"/>
    <property type="match status" value="1"/>
</dbReference>
<dbReference type="GO" id="GO:0005524">
    <property type="term" value="F:ATP binding"/>
    <property type="evidence" value="ECO:0007669"/>
    <property type="project" value="UniProtKB-KW"/>
</dbReference>
<protein>
    <recommendedName>
        <fullName evidence="11">Probable nicotinate-nucleotide adenylyltransferase</fullName>
        <ecNumber evidence="11">2.7.7.18</ecNumber>
    </recommendedName>
    <alternativeName>
        <fullName evidence="11">Deamido-NAD(+) diphosphorylase</fullName>
    </alternativeName>
    <alternativeName>
        <fullName evidence="11">Deamido-NAD(+) pyrophosphorylase</fullName>
    </alternativeName>
    <alternativeName>
        <fullName evidence="11">Nicotinate mononucleotide adenylyltransferase</fullName>
        <shortName evidence="11">NaMN adenylyltransferase</shortName>
    </alternativeName>
</protein>
<keyword evidence="4 11" id="KW-0662">Pyridine nucleotide biosynthesis</keyword>
<keyword evidence="7 11" id="KW-0547">Nucleotide-binding</keyword>
<evidence type="ECO:0000256" key="4">
    <source>
        <dbReference type="ARBA" id="ARBA00022642"/>
    </source>
</evidence>
<evidence type="ECO:0000256" key="5">
    <source>
        <dbReference type="ARBA" id="ARBA00022679"/>
    </source>
</evidence>
<evidence type="ECO:0000256" key="7">
    <source>
        <dbReference type="ARBA" id="ARBA00022741"/>
    </source>
</evidence>
<organism evidence="13 16">
    <name type="scientific">Helicobacter muridarum</name>
    <dbReference type="NCBI Taxonomy" id="216"/>
    <lineage>
        <taxon>Bacteria</taxon>
        <taxon>Pseudomonadati</taxon>
        <taxon>Campylobacterota</taxon>
        <taxon>Epsilonproteobacteria</taxon>
        <taxon>Campylobacterales</taxon>
        <taxon>Helicobacteraceae</taxon>
        <taxon>Helicobacter</taxon>
    </lineage>
</organism>
<evidence type="ECO:0000259" key="12">
    <source>
        <dbReference type="Pfam" id="PF01467"/>
    </source>
</evidence>
<dbReference type="AlphaFoldDB" id="A0A099TV36"/>
<dbReference type="RefSeq" id="WP_034559236.1">
    <property type="nucleotide sequence ID" value="NZ_FZML01000010.1"/>
</dbReference>
<dbReference type="HAMAP" id="MF_00244">
    <property type="entry name" value="NaMN_adenylyltr"/>
    <property type="match status" value="1"/>
</dbReference>
<keyword evidence="16" id="KW-1185">Reference proteome</keyword>
<keyword evidence="6 11" id="KW-0548">Nucleotidyltransferase</keyword>
<evidence type="ECO:0000313" key="13">
    <source>
        <dbReference type="EMBL" id="STQ86296.1"/>
    </source>
</evidence>
<accession>A0A099TV36</accession>
<evidence type="ECO:0000256" key="6">
    <source>
        <dbReference type="ARBA" id="ARBA00022695"/>
    </source>
</evidence>
<comment type="similarity">
    <text evidence="3 11">Belongs to the NadD family.</text>
</comment>
<dbReference type="GO" id="GO:0004515">
    <property type="term" value="F:nicotinate-nucleotide adenylyltransferase activity"/>
    <property type="evidence" value="ECO:0007669"/>
    <property type="project" value="UniProtKB-UniRule"/>
</dbReference>
<dbReference type="InterPro" id="IPR014729">
    <property type="entry name" value="Rossmann-like_a/b/a_fold"/>
</dbReference>
<dbReference type="InterPro" id="IPR005248">
    <property type="entry name" value="NadD/NMNAT"/>
</dbReference>
<dbReference type="Gene3D" id="3.40.50.620">
    <property type="entry name" value="HUPs"/>
    <property type="match status" value="1"/>
</dbReference>
<keyword evidence="5 11" id="KW-0808">Transferase</keyword>
<name>A0A099TV36_9HELI</name>
<dbReference type="CDD" id="cd02165">
    <property type="entry name" value="NMNAT"/>
    <property type="match status" value="1"/>
</dbReference>
<sequence length="223" mass="25772">MKVFYKMHGFVALYGGSFDPIHKGHNEIIHSLCENPLYWHIILIPNFMNPLKSTPLFSAAQRLQMCEAIAKEYNHKYPPLSSLPRISVNDYEIKQNRPVFSIESIQQIKIQINANYPYAQFVFVLGRDNLSNMHKWHKPKDLCEMVKFVLINRLESKPTQLDSKLPFAQQVITPEVIECIELHNFGALSSSTVRILLKNGDINSALDMIPENLHSMIKTYFKL</sequence>
<dbReference type="Proteomes" id="UP000255139">
    <property type="component" value="Unassembled WGS sequence"/>
</dbReference>
<dbReference type="EMBL" id="JRPD02000001">
    <property type="protein sequence ID" value="TLE01669.1"/>
    <property type="molecule type" value="Genomic_DNA"/>
</dbReference>
<dbReference type="InterPro" id="IPR004821">
    <property type="entry name" value="Cyt_trans-like"/>
</dbReference>
<gene>
    <name evidence="11 13" type="primary">nadD</name>
    <name evidence="14" type="ORF">LS73_000600</name>
    <name evidence="13" type="ORF">NCTC12714_01101</name>
</gene>
<feature type="domain" description="Cytidyltransferase-like" evidence="12">
    <location>
        <begin position="13"/>
        <end position="176"/>
    </location>
</feature>
<evidence type="ECO:0000313" key="16">
    <source>
        <dbReference type="Proteomes" id="UP000255139"/>
    </source>
</evidence>
<dbReference type="Pfam" id="PF01467">
    <property type="entry name" value="CTP_transf_like"/>
    <property type="match status" value="1"/>
</dbReference>
<evidence type="ECO:0000313" key="14">
    <source>
        <dbReference type="EMBL" id="TLE01669.1"/>
    </source>
</evidence>
<evidence type="ECO:0000256" key="3">
    <source>
        <dbReference type="ARBA" id="ARBA00009014"/>
    </source>
</evidence>
<dbReference type="OrthoDB" id="5295945at2"/>
<evidence type="ECO:0000256" key="8">
    <source>
        <dbReference type="ARBA" id="ARBA00022840"/>
    </source>
</evidence>
<keyword evidence="9 11" id="KW-0520">NAD</keyword>
<dbReference type="PANTHER" id="PTHR39321:SF3">
    <property type="entry name" value="PHOSPHOPANTETHEINE ADENYLYLTRANSFERASE"/>
    <property type="match status" value="1"/>
</dbReference>
<dbReference type="STRING" id="216.LS73_08890"/>
<comment type="function">
    <text evidence="1 11">Catalyzes the reversible adenylation of nicotinate mononucleotide (NaMN) to nicotinic acid adenine dinucleotide (NaAD).</text>
</comment>
<evidence type="ECO:0000256" key="9">
    <source>
        <dbReference type="ARBA" id="ARBA00023027"/>
    </source>
</evidence>
<evidence type="ECO:0000256" key="10">
    <source>
        <dbReference type="ARBA" id="ARBA00048721"/>
    </source>
</evidence>
<evidence type="ECO:0000256" key="2">
    <source>
        <dbReference type="ARBA" id="ARBA00005019"/>
    </source>
</evidence>
<dbReference type="EMBL" id="UGJE01000002">
    <property type="protein sequence ID" value="STQ86296.1"/>
    <property type="molecule type" value="Genomic_DNA"/>
</dbReference>